<organism evidence="2 3">
    <name type="scientific">Chitinophaga caeni</name>
    <dbReference type="NCBI Taxonomy" id="2029983"/>
    <lineage>
        <taxon>Bacteria</taxon>
        <taxon>Pseudomonadati</taxon>
        <taxon>Bacteroidota</taxon>
        <taxon>Chitinophagia</taxon>
        <taxon>Chitinophagales</taxon>
        <taxon>Chitinophagaceae</taxon>
        <taxon>Chitinophaga</taxon>
    </lineage>
</organism>
<gene>
    <name evidence="2" type="ORF">COR50_09935</name>
</gene>
<dbReference type="GO" id="GO:0006950">
    <property type="term" value="P:response to stress"/>
    <property type="evidence" value="ECO:0007669"/>
    <property type="project" value="TreeGrafter"/>
</dbReference>
<dbReference type="InterPro" id="IPR000835">
    <property type="entry name" value="HTH_MarR-typ"/>
</dbReference>
<dbReference type="InterPro" id="IPR036390">
    <property type="entry name" value="WH_DNA-bd_sf"/>
</dbReference>
<dbReference type="SMART" id="SM00347">
    <property type="entry name" value="HTH_MARR"/>
    <property type="match status" value="1"/>
</dbReference>
<dbReference type="RefSeq" id="WP_098193846.1">
    <property type="nucleotide sequence ID" value="NZ_CP023777.1"/>
</dbReference>
<dbReference type="KEGG" id="cbae:COR50_09935"/>
<dbReference type="PRINTS" id="PR00598">
    <property type="entry name" value="HTHMARR"/>
</dbReference>
<dbReference type="Pfam" id="PF12802">
    <property type="entry name" value="MarR_2"/>
    <property type="match status" value="1"/>
</dbReference>
<proteinExistence type="predicted"/>
<protein>
    <submittedName>
        <fullName evidence="2">MarR family transcriptional regulator</fullName>
    </submittedName>
</protein>
<name>A0A291QTW6_9BACT</name>
<evidence type="ECO:0000259" key="1">
    <source>
        <dbReference type="PROSITE" id="PS50995"/>
    </source>
</evidence>
<evidence type="ECO:0000313" key="2">
    <source>
        <dbReference type="EMBL" id="ATL47469.1"/>
    </source>
</evidence>
<dbReference type="PANTHER" id="PTHR33164">
    <property type="entry name" value="TRANSCRIPTIONAL REGULATOR, MARR FAMILY"/>
    <property type="match status" value="1"/>
</dbReference>
<feature type="domain" description="HTH marR-type" evidence="1">
    <location>
        <begin position="1"/>
        <end position="151"/>
    </location>
</feature>
<sequence length="153" mass="17775">MSNLEKLIATKAFTNDYHRGMVSLVFVGNWMVDRHQQFFKQYDITMQQFNILRILRGQHPKVASINSLKERMLDKMSDVSRLVQRLKKAGLIDTKSCEMDRRAVDVSITAKGLELLKTIDLELHTLEDNLKDTLNDGEIQQLNHLLDKILTNY</sequence>
<dbReference type="PROSITE" id="PS50995">
    <property type="entry name" value="HTH_MARR_2"/>
    <property type="match status" value="1"/>
</dbReference>
<dbReference type="AlphaFoldDB" id="A0A291QTW6"/>
<dbReference type="SUPFAM" id="SSF46785">
    <property type="entry name" value="Winged helix' DNA-binding domain"/>
    <property type="match status" value="1"/>
</dbReference>
<dbReference type="GO" id="GO:0003700">
    <property type="term" value="F:DNA-binding transcription factor activity"/>
    <property type="evidence" value="ECO:0007669"/>
    <property type="project" value="InterPro"/>
</dbReference>
<keyword evidence="3" id="KW-1185">Reference proteome</keyword>
<dbReference type="Proteomes" id="UP000220133">
    <property type="component" value="Chromosome"/>
</dbReference>
<dbReference type="PANTHER" id="PTHR33164:SF101">
    <property type="entry name" value="TRANSCRIPTIONAL REPRESSOR MPRA"/>
    <property type="match status" value="1"/>
</dbReference>
<dbReference type="OrthoDB" id="763883at2"/>
<evidence type="ECO:0000313" key="3">
    <source>
        <dbReference type="Proteomes" id="UP000220133"/>
    </source>
</evidence>
<reference evidence="2 3" key="1">
    <citation type="submission" date="2017-10" db="EMBL/GenBank/DDBJ databases">
        <title>Paenichitinophaga pekingensis gen. nov., sp. nov., isolated from activated sludge.</title>
        <authorList>
            <person name="Jin D."/>
            <person name="Kong X."/>
            <person name="Deng Y."/>
            <person name="Bai Z."/>
        </authorList>
    </citation>
    <scope>NUCLEOTIDE SEQUENCE [LARGE SCALE GENOMIC DNA]</scope>
    <source>
        <strain evidence="2 3">13</strain>
    </source>
</reference>
<dbReference type="InterPro" id="IPR036388">
    <property type="entry name" value="WH-like_DNA-bd_sf"/>
</dbReference>
<dbReference type="Gene3D" id="1.10.10.10">
    <property type="entry name" value="Winged helix-like DNA-binding domain superfamily/Winged helix DNA-binding domain"/>
    <property type="match status" value="1"/>
</dbReference>
<dbReference type="EMBL" id="CP023777">
    <property type="protein sequence ID" value="ATL47469.1"/>
    <property type="molecule type" value="Genomic_DNA"/>
</dbReference>
<accession>A0A291QTW6</accession>
<dbReference type="InterPro" id="IPR039422">
    <property type="entry name" value="MarR/SlyA-like"/>
</dbReference>